<dbReference type="GO" id="GO:0042597">
    <property type="term" value="C:periplasmic space"/>
    <property type="evidence" value="ECO:0007669"/>
    <property type="project" value="InterPro"/>
</dbReference>
<dbReference type="GO" id="GO:0046688">
    <property type="term" value="P:response to copper ion"/>
    <property type="evidence" value="ECO:0007669"/>
    <property type="project" value="InterPro"/>
</dbReference>
<feature type="signal peptide" evidence="3">
    <location>
        <begin position="1"/>
        <end position="22"/>
    </location>
</feature>
<sequence length="118" mass="13267">MFKHFFQLVFLLFTLSLGDAFAHAVVTETSLKIDPVQTGKSSKVSLIFNSRVELALSHFDLVKKGDIHERLKVDRGQKRGEVIVELPALDPGEHAIRLKVFAADGHLTEDIIHFFVVE</sequence>
<dbReference type="Pfam" id="PF04234">
    <property type="entry name" value="CopC"/>
    <property type="match status" value="1"/>
</dbReference>
<dbReference type="EMBL" id="CP035467">
    <property type="protein sequence ID" value="QCW82325.1"/>
    <property type="molecule type" value="Genomic_DNA"/>
</dbReference>
<evidence type="ECO:0000256" key="2">
    <source>
        <dbReference type="ARBA" id="ARBA00023008"/>
    </source>
</evidence>
<dbReference type="InterPro" id="IPR014755">
    <property type="entry name" value="Cu-Rt/internalin_Ig-like"/>
</dbReference>
<gene>
    <name evidence="5" type="ORF">EQU24_08780</name>
</gene>
<dbReference type="STRING" id="675511.GCA_000341735_01272"/>
<dbReference type="KEGG" id="mbur:EQU24_08780"/>
<protein>
    <submittedName>
        <fullName evidence="5">Copper resistance protein CopC</fullName>
    </submittedName>
</protein>
<dbReference type="SUPFAM" id="SSF81296">
    <property type="entry name" value="E set domains"/>
    <property type="match status" value="1"/>
</dbReference>
<organism evidence="5 6">
    <name type="scientific">Methylotuvimicrobium buryatense</name>
    <name type="common">Methylomicrobium buryatense</name>
    <dbReference type="NCBI Taxonomy" id="95641"/>
    <lineage>
        <taxon>Bacteria</taxon>
        <taxon>Pseudomonadati</taxon>
        <taxon>Pseudomonadota</taxon>
        <taxon>Gammaproteobacteria</taxon>
        <taxon>Methylococcales</taxon>
        <taxon>Methylococcaceae</taxon>
        <taxon>Methylotuvimicrobium</taxon>
    </lineage>
</organism>
<dbReference type="AlphaFoldDB" id="A0A4V1IJR5"/>
<evidence type="ECO:0000313" key="5">
    <source>
        <dbReference type="EMBL" id="QCW82325.1"/>
    </source>
</evidence>
<name>A0A4V1IJR5_METBY</name>
<reference evidence="6" key="1">
    <citation type="journal article" date="2019" name="J. Bacteriol.">
        <title>A Mutagenic Screen Identifies a TonB-Dependent Receptor Required for the Lanthanide Metal Switch in the Type I Methanotroph 'Methylotuvimicrobium buryatense' 5GB1C.</title>
        <authorList>
            <person name="Groom J.D."/>
            <person name="Ford S.M."/>
            <person name="Pesesky M.W."/>
            <person name="Lidstrom M.E."/>
        </authorList>
    </citation>
    <scope>NUCLEOTIDE SEQUENCE [LARGE SCALE GENOMIC DNA]</scope>
    <source>
        <strain evidence="6">5GB1C</strain>
    </source>
</reference>
<accession>A0A4V1IJR5</accession>
<evidence type="ECO:0000313" key="6">
    <source>
        <dbReference type="Proteomes" id="UP000305881"/>
    </source>
</evidence>
<keyword evidence="6" id="KW-1185">Reference proteome</keyword>
<dbReference type="RefSeq" id="WP_017839844.1">
    <property type="nucleotide sequence ID" value="NZ_CP035467.1"/>
</dbReference>
<dbReference type="GO" id="GO:0005507">
    <property type="term" value="F:copper ion binding"/>
    <property type="evidence" value="ECO:0007669"/>
    <property type="project" value="InterPro"/>
</dbReference>
<keyword evidence="1 3" id="KW-0732">Signal</keyword>
<dbReference type="InterPro" id="IPR007348">
    <property type="entry name" value="CopC_dom"/>
</dbReference>
<evidence type="ECO:0000259" key="4">
    <source>
        <dbReference type="Pfam" id="PF04234"/>
    </source>
</evidence>
<keyword evidence="2" id="KW-0186">Copper</keyword>
<dbReference type="InterPro" id="IPR014756">
    <property type="entry name" value="Ig_E-set"/>
</dbReference>
<evidence type="ECO:0000256" key="1">
    <source>
        <dbReference type="ARBA" id="ARBA00022729"/>
    </source>
</evidence>
<dbReference type="Gene3D" id="2.60.40.1220">
    <property type="match status" value="1"/>
</dbReference>
<dbReference type="Proteomes" id="UP000305881">
    <property type="component" value="Chromosome"/>
</dbReference>
<dbReference type="OrthoDB" id="5568812at2"/>
<feature type="chain" id="PRO_5020726242" evidence="3">
    <location>
        <begin position="23"/>
        <end position="118"/>
    </location>
</feature>
<proteinExistence type="predicted"/>
<evidence type="ECO:0000256" key="3">
    <source>
        <dbReference type="SAM" id="SignalP"/>
    </source>
</evidence>
<feature type="domain" description="CopC" evidence="4">
    <location>
        <begin position="23"/>
        <end position="116"/>
    </location>
</feature>